<feature type="region of interest" description="Disordered" evidence="1">
    <location>
        <begin position="884"/>
        <end position="903"/>
    </location>
</feature>
<dbReference type="SMART" id="SM00315">
    <property type="entry name" value="RGS"/>
    <property type="match status" value="4"/>
</dbReference>
<accession>A0A2P4YRB6</accession>
<feature type="region of interest" description="Disordered" evidence="1">
    <location>
        <begin position="59"/>
        <end position="89"/>
    </location>
</feature>
<dbReference type="SUPFAM" id="SSF48097">
    <property type="entry name" value="Regulator of G-protein signaling, RGS"/>
    <property type="match status" value="4"/>
</dbReference>
<sequence length="903" mass="101667">MGAAASVEFPDSSVIFKETKEEYDRRIAAGDSKEQIFCSLRDIVANRLAGEQYSIKTLENSDSTESTTPETAQVHITHDSTTSEVKNTDEVAPHAHSNSLLDAATLAAVKTVSDNKESTIESNINEDLSSKALPEEDKFHAVPRNPFHDDHEAEGHIDDGISSGTHASNEKGFGRAVGSSRAALDLVQNLTPVFTTDVLTDPATLKMILRYAEANKVHNGVDMLRFWVEIDELQHLPSHSYTHRRLRKIYDKFLSPEAPSPVCVTAQMLQDIQHALDGDNISAGIYSAAQQICFIALEKSVYPRFRESKLFRKMQDFCAPIVPNAGASSSNGSNGPTPLASASATGTVAANITDGSEEAEDYSLLGILAHPAKLRFLKTFCMEALALENLLFYLEVEDCKRLPNLSFVVNKTRRIYDRYCSPLSKTYITGLGDNGALKEIHEVVDSKGALVPKLFYEVQINVFNRISDEIWPGFCRSQEYLDHSKEVKPEAKHLTRRNRFEESEAVHQKLDNASEFQLIDTAMHYPVEKLIPISFPESIRGAARRKSIQKLEQKLEEDQTLTPEQQLNLLLGDPFAKKYLKLFMTRRGVESLLAFCEEVEDFKLLPGIEFLQHSAKKIYRKYMMPSARLQVDMSAAMRDEVFVRLANPSVDMFKKIATRVRHGMLQDSLPRFVKSNYYKELRRESKSTPADSHLAGVDQAAKAGKLELCHLDVFLTYPGCMQAFRRFLDFQHCSENLMLWEEIEHYRRLPSYQIVLRSAKKIYDKYLNPNNPRSPIPLAPGLCKRVEAQLEIACRTTFDEVENECYDHMRNVVLPDFLDSRIFMALVGTWATVHEDYPAEMLRGELEMAFLRHRFHLVQEARGMSRDSPVPLVDKVRSAPALGFMTGNTNGSGTGPGRTYSSG</sequence>
<dbReference type="EMBL" id="NCKW01000506">
    <property type="protein sequence ID" value="POM80375.1"/>
    <property type="molecule type" value="Genomic_DNA"/>
</dbReference>
<evidence type="ECO:0000259" key="2">
    <source>
        <dbReference type="PROSITE" id="PS50132"/>
    </source>
</evidence>
<dbReference type="AlphaFoldDB" id="A0A2P4YRB6"/>
<protein>
    <submittedName>
        <fullName evidence="3">Regulator of G protein signaling</fullName>
    </submittedName>
</protein>
<keyword evidence="4" id="KW-1185">Reference proteome</keyword>
<feature type="domain" description="RGS" evidence="2">
    <location>
        <begin position="566"/>
        <end position="682"/>
    </location>
</feature>
<dbReference type="PANTHER" id="PTHR10845">
    <property type="entry name" value="REGULATOR OF G PROTEIN SIGNALING"/>
    <property type="match status" value="1"/>
</dbReference>
<dbReference type="InterPro" id="IPR044926">
    <property type="entry name" value="RGS_subdomain_2"/>
</dbReference>
<feature type="region of interest" description="Disordered" evidence="1">
    <location>
        <begin position="150"/>
        <end position="172"/>
    </location>
</feature>
<dbReference type="PRINTS" id="PR01301">
    <property type="entry name" value="RGSPROTEIN"/>
</dbReference>
<gene>
    <name evidence="3" type="ORF">PHPALM_1795</name>
</gene>
<feature type="domain" description="RGS" evidence="2">
    <location>
        <begin position="710"/>
        <end position="827"/>
    </location>
</feature>
<name>A0A2P4YRB6_9STRA</name>
<comment type="caution">
    <text evidence="3">The sequence shown here is derived from an EMBL/GenBank/DDBJ whole genome shotgun (WGS) entry which is preliminary data.</text>
</comment>
<reference evidence="3 4" key="1">
    <citation type="journal article" date="2017" name="Genome Biol. Evol.">
        <title>Phytophthora megakarya and P. palmivora, closely related causal agents of cacao black pod rot, underwent increases in genome sizes and gene numbers by different mechanisms.</title>
        <authorList>
            <person name="Ali S.S."/>
            <person name="Shao J."/>
            <person name="Lary D.J."/>
            <person name="Kronmiller B."/>
            <person name="Shen D."/>
            <person name="Strem M.D."/>
            <person name="Amoako-Attah I."/>
            <person name="Akrofi A.Y."/>
            <person name="Begoude B.A."/>
            <person name="Ten Hoopen G.M."/>
            <person name="Coulibaly K."/>
            <person name="Kebe B.I."/>
            <person name="Melnick R.L."/>
            <person name="Guiltinan M.J."/>
            <person name="Tyler B.M."/>
            <person name="Meinhardt L.W."/>
            <person name="Bailey B.A."/>
        </authorList>
    </citation>
    <scope>NUCLEOTIDE SEQUENCE [LARGE SCALE GENOMIC DNA]</scope>
    <source>
        <strain evidence="4">sbr112.9</strain>
    </source>
</reference>
<proteinExistence type="predicted"/>
<dbReference type="OrthoDB" id="196547at2759"/>
<evidence type="ECO:0000313" key="3">
    <source>
        <dbReference type="EMBL" id="POM80375.1"/>
    </source>
</evidence>
<dbReference type="Pfam" id="PF00615">
    <property type="entry name" value="RGS"/>
    <property type="match status" value="4"/>
</dbReference>
<dbReference type="Proteomes" id="UP000237271">
    <property type="component" value="Unassembled WGS sequence"/>
</dbReference>
<dbReference type="Gene3D" id="1.10.167.10">
    <property type="entry name" value="Regulator of G-protein Signalling 4, domain 2"/>
    <property type="match status" value="4"/>
</dbReference>
<dbReference type="PANTHER" id="PTHR10845:SF192">
    <property type="entry name" value="DOUBLE HIT, ISOFORM B"/>
    <property type="match status" value="1"/>
</dbReference>
<feature type="domain" description="RGS" evidence="2">
    <location>
        <begin position="363"/>
        <end position="482"/>
    </location>
</feature>
<feature type="compositionally biased region" description="Polar residues" evidence="1">
    <location>
        <begin position="59"/>
        <end position="71"/>
    </location>
</feature>
<feature type="compositionally biased region" description="Basic and acidic residues" evidence="1">
    <location>
        <begin position="150"/>
        <end position="159"/>
    </location>
</feature>
<evidence type="ECO:0000313" key="4">
    <source>
        <dbReference type="Proteomes" id="UP000237271"/>
    </source>
</evidence>
<dbReference type="CDD" id="cd07440">
    <property type="entry name" value="RGS"/>
    <property type="match status" value="4"/>
</dbReference>
<dbReference type="PROSITE" id="PS50132">
    <property type="entry name" value="RGS"/>
    <property type="match status" value="4"/>
</dbReference>
<dbReference type="InterPro" id="IPR016137">
    <property type="entry name" value="RGS"/>
</dbReference>
<feature type="domain" description="RGS" evidence="2">
    <location>
        <begin position="197"/>
        <end position="315"/>
    </location>
</feature>
<organism evidence="3 4">
    <name type="scientific">Phytophthora palmivora</name>
    <dbReference type="NCBI Taxonomy" id="4796"/>
    <lineage>
        <taxon>Eukaryota</taxon>
        <taxon>Sar</taxon>
        <taxon>Stramenopiles</taxon>
        <taxon>Oomycota</taxon>
        <taxon>Peronosporomycetes</taxon>
        <taxon>Peronosporales</taxon>
        <taxon>Peronosporaceae</taxon>
        <taxon>Phytophthora</taxon>
    </lineage>
</organism>
<dbReference type="InterPro" id="IPR036305">
    <property type="entry name" value="RGS_sf"/>
</dbReference>
<evidence type="ECO:0000256" key="1">
    <source>
        <dbReference type="SAM" id="MobiDB-lite"/>
    </source>
</evidence>